<evidence type="ECO:0000256" key="1">
    <source>
        <dbReference type="ARBA" id="ARBA00004477"/>
    </source>
</evidence>
<evidence type="ECO:0000313" key="12">
    <source>
        <dbReference type="Proteomes" id="UP000800036"/>
    </source>
</evidence>
<protein>
    <recommendedName>
        <fullName evidence="8 10">Man(5)GlcNAc(2)-PP-dolichol translocation protein RFT1</fullName>
    </recommendedName>
</protein>
<feature type="transmembrane region" description="Helical" evidence="10">
    <location>
        <begin position="358"/>
        <end position="382"/>
    </location>
</feature>
<organism evidence="11 12">
    <name type="scientific">Bimuria novae-zelandiae CBS 107.79</name>
    <dbReference type="NCBI Taxonomy" id="1447943"/>
    <lineage>
        <taxon>Eukaryota</taxon>
        <taxon>Fungi</taxon>
        <taxon>Dikarya</taxon>
        <taxon>Ascomycota</taxon>
        <taxon>Pezizomycotina</taxon>
        <taxon>Dothideomycetes</taxon>
        <taxon>Pleosporomycetidae</taxon>
        <taxon>Pleosporales</taxon>
        <taxon>Massarineae</taxon>
        <taxon>Didymosphaeriaceae</taxon>
        <taxon>Bimuria</taxon>
    </lineage>
</organism>
<gene>
    <name evidence="11" type="ORF">BU23DRAFT_548900</name>
</gene>
<keyword evidence="10" id="KW-0813">Transport</keyword>
<evidence type="ECO:0000256" key="6">
    <source>
        <dbReference type="ARBA" id="ARBA00022989"/>
    </source>
</evidence>
<feature type="transmembrane region" description="Helical" evidence="10">
    <location>
        <begin position="394"/>
        <end position="417"/>
    </location>
</feature>
<evidence type="ECO:0000313" key="11">
    <source>
        <dbReference type="EMBL" id="KAF1979702.1"/>
    </source>
</evidence>
<feature type="transmembrane region" description="Helical" evidence="10">
    <location>
        <begin position="483"/>
        <end position="506"/>
    </location>
</feature>
<dbReference type="PANTHER" id="PTHR13117:SF5">
    <property type="entry name" value="PROTEIN RFT1 HOMOLOG"/>
    <property type="match status" value="1"/>
</dbReference>
<reference evidence="11" key="1">
    <citation type="journal article" date="2020" name="Stud. Mycol.">
        <title>101 Dothideomycetes genomes: a test case for predicting lifestyles and emergence of pathogens.</title>
        <authorList>
            <person name="Haridas S."/>
            <person name="Albert R."/>
            <person name="Binder M."/>
            <person name="Bloem J."/>
            <person name="Labutti K."/>
            <person name="Salamov A."/>
            <person name="Andreopoulos B."/>
            <person name="Baker S."/>
            <person name="Barry K."/>
            <person name="Bills G."/>
            <person name="Bluhm B."/>
            <person name="Cannon C."/>
            <person name="Castanera R."/>
            <person name="Culley D."/>
            <person name="Daum C."/>
            <person name="Ezra D."/>
            <person name="Gonzalez J."/>
            <person name="Henrissat B."/>
            <person name="Kuo A."/>
            <person name="Liang C."/>
            <person name="Lipzen A."/>
            <person name="Lutzoni F."/>
            <person name="Magnuson J."/>
            <person name="Mondo S."/>
            <person name="Nolan M."/>
            <person name="Ohm R."/>
            <person name="Pangilinan J."/>
            <person name="Park H.-J."/>
            <person name="Ramirez L."/>
            <person name="Alfaro M."/>
            <person name="Sun H."/>
            <person name="Tritt A."/>
            <person name="Yoshinaga Y."/>
            <person name="Zwiers L.-H."/>
            <person name="Turgeon B."/>
            <person name="Goodwin S."/>
            <person name="Spatafora J."/>
            <person name="Crous P."/>
            <person name="Grigoriev I."/>
        </authorList>
    </citation>
    <scope>NUCLEOTIDE SEQUENCE</scope>
    <source>
        <strain evidence="11">CBS 107.79</strain>
    </source>
</reference>
<feature type="transmembrane region" description="Helical" evidence="10">
    <location>
        <begin position="43"/>
        <end position="60"/>
    </location>
</feature>
<keyword evidence="5 10" id="KW-0256">Endoplasmic reticulum</keyword>
<keyword evidence="4 10" id="KW-0812">Transmembrane</keyword>
<feature type="transmembrane region" description="Helical" evidence="10">
    <location>
        <begin position="175"/>
        <end position="195"/>
    </location>
</feature>
<keyword evidence="6 10" id="KW-1133">Transmembrane helix</keyword>
<dbReference type="GO" id="GO:0005789">
    <property type="term" value="C:endoplasmic reticulum membrane"/>
    <property type="evidence" value="ECO:0007669"/>
    <property type="project" value="UniProtKB-SubCell"/>
</dbReference>
<evidence type="ECO:0000256" key="2">
    <source>
        <dbReference type="ARBA" id="ARBA00004922"/>
    </source>
</evidence>
<dbReference type="Pfam" id="PF04506">
    <property type="entry name" value="Rft-1"/>
    <property type="match status" value="1"/>
</dbReference>
<evidence type="ECO:0000256" key="7">
    <source>
        <dbReference type="ARBA" id="ARBA00023136"/>
    </source>
</evidence>
<comment type="pathway">
    <text evidence="2">Protein modification; protein glycosylation.</text>
</comment>
<evidence type="ECO:0000256" key="8">
    <source>
        <dbReference type="ARBA" id="ARBA00044793"/>
    </source>
</evidence>
<comment type="subcellular location">
    <subcellularLocation>
        <location evidence="1 10">Endoplasmic reticulum membrane</location>
        <topology evidence="1 10">Multi-pass membrane protein</topology>
    </subcellularLocation>
</comment>
<sequence>MSQSVVSASAQGATFLILLQVGSRALTFAVNQVLLRFLSPELLGVSAQLELFSISVLYFARESLRVAVQRQTHGTQAVVNLSYLAVFFGIPLIYGLALLWLSSEIPNVPHFVDALSVYCLATFIELLTEPAFSAVQQRLLYKIRASAESTATLLRCFGTCGSAILASRYGLDIGVLPFAIGQLGYASALLAIYTYKLWSVAKKARFSLLPKQIASTQETPVIFNHFPLPLLRLTGSLSIQSALKYILTQGDSLLITHLASLTDQGAFALASNYGGLIARMLFQPIEESSRTLFAKLCAGIPPSPPQSLLKASRILTMILRVYMLLSLTAILLGPKAAPLLLTLVAGRAWASTSASAVLATYCFYIPFLALNGVTEAFVAAVATNKQLHSQSLSMTLSFAAFSSSAWFFISYLCWGASGVVAANSVNLGGRIVYNVWFITRFFGDRGVKWSVWEALPTRPVLLAAQVWPWVTQYRPRPEWLLRYGVVGELASLGVVGASWAFVVIFFEEGTLVEGWRALRAKEEKEE</sequence>
<dbReference type="Proteomes" id="UP000800036">
    <property type="component" value="Unassembled WGS sequence"/>
</dbReference>
<evidence type="ECO:0000256" key="3">
    <source>
        <dbReference type="ARBA" id="ARBA00010288"/>
    </source>
</evidence>
<keyword evidence="7 10" id="KW-0472">Membrane</keyword>
<dbReference type="OrthoDB" id="9979195at2759"/>
<accession>A0A6A5VVD5</accession>
<dbReference type="GO" id="GO:0034203">
    <property type="term" value="P:glycolipid translocation"/>
    <property type="evidence" value="ECO:0007669"/>
    <property type="project" value="TreeGrafter"/>
</dbReference>
<comment type="function">
    <text evidence="9 10">Intramembrane glycolipid transporter that operates in the biosynthetic pathway of dolichol-linked oligosaccharides, the glycan precursors employed in protein asparagine (N)-glycosylation. The sequential addition of sugars to dolichol pyrophosphate produces dolichol-linked oligosaccharides containing fourteen sugars, including two GlcNAcs, nine mannoses and three glucoses. Once assembled, the oligosaccharide is transferred from the lipid to nascent proteins by oligosaccharyltransferases. The assembly of dolichol-linked oligosaccharides begins on the cytosolic side of the endoplasmic reticulum membrane and finishes in its lumen. RFT1 could mediate the translocation of the cytosolically oriented intermediate DolPP-GlcNAc2Man5, produced by ALG11, into the ER lumen where dolichol-linked oligosaccharides assembly continues. However, the intramembrane lipid transporter activity could not be confirmed in vitro.</text>
</comment>
<evidence type="ECO:0000256" key="10">
    <source>
        <dbReference type="RuleBase" id="RU365067"/>
    </source>
</evidence>
<proteinExistence type="inferred from homology"/>
<feature type="transmembrane region" description="Helical" evidence="10">
    <location>
        <begin position="81"/>
        <end position="102"/>
    </location>
</feature>
<evidence type="ECO:0000256" key="9">
    <source>
        <dbReference type="ARBA" id="ARBA00045912"/>
    </source>
</evidence>
<keyword evidence="12" id="KW-1185">Reference proteome</keyword>
<dbReference type="PANTHER" id="PTHR13117">
    <property type="entry name" value="ENDOPLASMIC RETICULUM MULTISPAN TRANSMEMBRANE PROTEIN-RELATED"/>
    <property type="match status" value="1"/>
</dbReference>
<comment type="caution">
    <text evidence="10">Lacks conserved residue(s) required for the propagation of feature annotation.</text>
</comment>
<comment type="similarity">
    <text evidence="3 10">Belongs to the RFT1 family.</text>
</comment>
<evidence type="ECO:0000256" key="4">
    <source>
        <dbReference type="ARBA" id="ARBA00022692"/>
    </source>
</evidence>
<dbReference type="InterPro" id="IPR007594">
    <property type="entry name" value="RFT1"/>
</dbReference>
<dbReference type="EMBL" id="ML976657">
    <property type="protein sequence ID" value="KAF1979702.1"/>
    <property type="molecule type" value="Genomic_DNA"/>
</dbReference>
<dbReference type="GO" id="GO:0006488">
    <property type="term" value="P:dolichol-linked oligosaccharide biosynthetic process"/>
    <property type="evidence" value="ECO:0007669"/>
    <property type="project" value="InterPro"/>
</dbReference>
<dbReference type="AlphaFoldDB" id="A0A6A5VVD5"/>
<name>A0A6A5VVD5_9PLEO</name>
<feature type="transmembrane region" description="Helical" evidence="10">
    <location>
        <begin position="321"/>
        <end position="346"/>
    </location>
</feature>
<evidence type="ECO:0000256" key="5">
    <source>
        <dbReference type="ARBA" id="ARBA00022824"/>
    </source>
</evidence>